<accession>A0A0V1BVC1</accession>
<sequence>MGTDECNSWYAPAINIPYWIRQVMWPCPSLNDRFHLHYYREADDNWAIDWHYLISYLALIKDGIIFTRITSETAGHSSLMLVNDVLGCYCKAGKSNALDNPTYKTITVIQKLD</sequence>
<keyword evidence="2" id="KW-1185">Reference proteome</keyword>
<protein>
    <submittedName>
        <fullName evidence="1">Uncharacterized protein</fullName>
    </submittedName>
</protein>
<dbReference type="EMBL" id="JYDH01000011">
    <property type="protein sequence ID" value="KRY40870.1"/>
    <property type="molecule type" value="Genomic_DNA"/>
</dbReference>
<dbReference type="Proteomes" id="UP000054776">
    <property type="component" value="Unassembled WGS sequence"/>
</dbReference>
<name>A0A0V1BVC1_TRISP</name>
<dbReference type="InParanoid" id="A0A0V1BVC1"/>
<reference evidence="1 2" key="1">
    <citation type="submission" date="2015-01" db="EMBL/GenBank/DDBJ databases">
        <title>Evolution of Trichinella species and genotypes.</title>
        <authorList>
            <person name="Korhonen P.K."/>
            <person name="Edoardo P."/>
            <person name="Giuseppe L.R."/>
            <person name="Gasser R.B."/>
        </authorList>
    </citation>
    <scope>NUCLEOTIDE SEQUENCE [LARGE SCALE GENOMIC DNA]</scope>
    <source>
        <strain evidence="1">ISS3</strain>
    </source>
</reference>
<organism evidence="1 2">
    <name type="scientific">Trichinella spiralis</name>
    <name type="common">Trichina worm</name>
    <dbReference type="NCBI Taxonomy" id="6334"/>
    <lineage>
        <taxon>Eukaryota</taxon>
        <taxon>Metazoa</taxon>
        <taxon>Ecdysozoa</taxon>
        <taxon>Nematoda</taxon>
        <taxon>Enoplea</taxon>
        <taxon>Dorylaimia</taxon>
        <taxon>Trichinellida</taxon>
        <taxon>Trichinellidae</taxon>
        <taxon>Trichinella</taxon>
    </lineage>
</organism>
<evidence type="ECO:0000313" key="2">
    <source>
        <dbReference type="Proteomes" id="UP000054776"/>
    </source>
</evidence>
<dbReference type="AlphaFoldDB" id="A0A0V1BVC1"/>
<gene>
    <name evidence="1" type="ORF">T01_11146</name>
</gene>
<evidence type="ECO:0000313" key="1">
    <source>
        <dbReference type="EMBL" id="KRY40870.1"/>
    </source>
</evidence>
<comment type="caution">
    <text evidence="1">The sequence shown here is derived from an EMBL/GenBank/DDBJ whole genome shotgun (WGS) entry which is preliminary data.</text>
</comment>
<proteinExistence type="predicted"/>